<comment type="caution">
    <text evidence="1">The sequence shown here is derived from an EMBL/GenBank/DDBJ whole genome shotgun (WGS) entry which is preliminary data.</text>
</comment>
<dbReference type="EMBL" id="JAQGDS010000001">
    <property type="protein sequence ID" value="KAJ6264177.1"/>
    <property type="molecule type" value="Genomic_DNA"/>
</dbReference>
<name>A0AAD6J7Q1_DREDA</name>
<reference evidence="1" key="1">
    <citation type="submission" date="2023-01" db="EMBL/GenBank/DDBJ databases">
        <title>The chitinases involved in constricting ring structure development in the nematode-trapping fungus Drechslerella dactyloides.</title>
        <authorList>
            <person name="Wang R."/>
            <person name="Zhang L."/>
            <person name="Tang P."/>
            <person name="Li S."/>
            <person name="Liang L."/>
        </authorList>
    </citation>
    <scope>NUCLEOTIDE SEQUENCE</scope>
    <source>
        <strain evidence="1">YMF1.00031</strain>
    </source>
</reference>
<evidence type="ECO:0000313" key="1">
    <source>
        <dbReference type="EMBL" id="KAJ6264177.1"/>
    </source>
</evidence>
<evidence type="ECO:0008006" key="3">
    <source>
        <dbReference type="Google" id="ProtNLM"/>
    </source>
</evidence>
<dbReference type="Proteomes" id="UP001221413">
    <property type="component" value="Unassembled WGS sequence"/>
</dbReference>
<protein>
    <recommendedName>
        <fullName evidence="3">RAVE subunit 2/Rogdi</fullName>
    </recommendedName>
</protein>
<evidence type="ECO:0000313" key="2">
    <source>
        <dbReference type="Proteomes" id="UP001221413"/>
    </source>
</evidence>
<accession>A0AAD6J7Q1</accession>
<sequence>MRIEVYPHVAPDVLDREIQQAAARELAWVISEIMEGLLSLRPGLEECLSLLAPSQPGSTLVLSTSRSEGLKGFVTRVGSAIVKTDMQVKMHGLPHTKGLGYYRLQLAATADTTVTTPSLPLPQLTDCRNFVHSALTLLPSDDSILAAKGLPFADRTATALADSKVLAHKLDAILSDIRAARAILKSTPTANLFPIHAAEAALFDPPLPETLAVDVTIQDVAIVTELRLLEAAVPAGNTYAGFTAAIDSHLPSFNLRERFAGAFKRGGHHGGGGGGGGNRENGGVVYRGVEVKVKERIRVESQDPSLMSVMAKLGALEHNLAMGQTSLGIVMRSG</sequence>
<gene>
    <name evidence="1" type="ORF">Dda_0319</name>
</gene>
<dbReference type="Pfam" id="PF10259">
    <property type="entry name" value="Rogdi_lz"/>
    <property type="match status" value="1"/>
</dbReference>
<organism evidence="1 2">
    <name type="scientific">Drechslerella dactyloides</name>
    <name type="common">Nematode-trapping fungus</name>
    <name type="synonym">Arthrobotrys dactyloides</name>
    <dbReference type="NCBI Taxonomy" id="74499"/>
    <lineage>
        <taxon>Eukaryota</taxon>
        <taxon>Fungi</taxon>
        <taxon>Dikarya</taxon>
        <taxon>Ascomycota</taxon>
        <taxon>Pezizomycotina</taxon>
        <taxon>Orbiliomycetes</taxon>
        <taxon>Orbiliales</taxon>
        <taxon>Orbiliaceae</taxon>
        <taxon>Drechslerella</taxon>
    </lineage>
</organism>
<keyword evidence="2" id="KW-1185">Reference proteome</keyword>
<proteinExistence type="predicted"/>
<dbReference type="GO" id="GO:0043291">
    <property type="term" value="C:RAVE complex"/>
    <property type="evidence" value="ECO:0007669"/>
    <property type="project" value="TreeGrafter"/>
</dbReference>
<dbReference type="PANTHER" id="PTHR13618:SF1">
    <property type="entry name" value="PROTEIN ROGDI HOMOLOG"/>
    <property type="match status" value="1"/>
</dbReference>
<dbReference type="InterPro" id="IPR028241">
    <property type="entry name" value="RAVE2/Rogdi"/>
</dbReference>
<dbReference type="PANTHER" id="PTHR13618">
    <property type="entry name" value="LEUCINE ZIPPER CONTAINING TRANSCRIPTION FACTOR LZF1"/>
    <property type="match status" value="1"/>
</dbReference>
<dbReference type="AlphaFoldDB" id="A0AAD6J7Q1"/>